<accession>A0A1A8TQM6</accession>
<dbReference type="EMBL" id="FLOB01000014">
    <property type="protein sequence ID" value="SBS36688.1"/>
    <property type="molecule type" value="Genomic_DNA"/>
</dbReference>
<reference evidence="1 2" key="1">
    <citation type="submission" date="2016-06" db="EMBL/GenBank/DDBJ databases">
        <authorList>
            <person name="Kjaerup R.B."/>
            <person name="Dalgaard T.S."/>
            <person name="Juul-Madsen H.R."/>
        </authorList>
    </citation>
    <scope>NUCLEOTIDE SEQUENCE [LARGE SCALE GENOMIC DNA]</scope>
    <source>
        <strain evidence="1 2">CECT 8886</strain>
    </source>
</reference>
<dbReference type="Proteomes" id="UP000092544">
    <property type="component" value="Unassembled WGS sequence"/>
</dbReference>
<dbReference type="OrthoDB" id="6104900at2"/>
<gene>
    <name evidence="1" type="ORF">MSP8886_03807</name>
</gene>
<name>A0A1A8TQM6_9GAMM</name>
<evidence type="ECO:0008006" key="3">
    <source>
        <dbReference type="Google" id="ProtNLM"/>
    </source>
</evidence>
<evidence type="ECO:0000313" key="2">
    <source>
        <dbReference type="Proteomes" id="UP000092544"/>
    </source>
</evidence>
<proteinExistence type="predicted"/>
<protein>
    <recommendedName>
        <fullName evidence="3">PilZ domain-containing protein</fullName>
    </recommendedName>
</protein>
<evidence type="ECO:0000313" key="1">
    <source>
        <dbReference type="EMBL" id="SBS36688.1"/>
    </source>
</evidence>
<organism evidence="1 2">
    <name type="scientific">Marinomonas spartinae</name>
    <dbReference type="NCBI Taxonomy" id="1792290"/>
    <lineage>
        <taxon>Bacteria</taxon>
        <taxon>Pseudomonadati</taxon>
        <taxon>Pseudomonadota</taxon>
        <taxon>Gammaproteobacteria</taxon>
        <taxon>Oceanospirillales</taxon>
        <taxon>Oceanospirillaceae</taxon>
        <taxon>Marinomonas</taxon>
    </lineage>
</organism>
<sequence length="105" mass="11979">MKAPYIRCFWSGRLYLTNGMVMSVHCTHISSQQIEVEAPYGSQGSKLVKLELNAIHEGKTALIKALCKPLVDVLNEHNKHYIRLSFHKISSKDLTYIKTFIEDNS</sequence>
<dbReference type="RefSeq" id="WP_067019569.1">
    <property type="nucleotide sequence ID" value="NZ_FLOB01000014.1"/>
</dbReference>
<keyword evidence="2" id="KW-1185">Reference proteome</keyword>
<dbReference type="AlphaFoldDB" id="A0A1A8TQM6"/>